<feature type="region of interest" description="Disordered" evidence="1">
    <location>
        <begin position="28"/>
        <end position="48"/>
    </location>
</feature>
<dbReference type="RefSeq" id="WP_221403999.1">
    <property type="nucleotide sequence ID" value="NZ_FQYI01000004.1"/>
</dbReference>
<proteinExistence type="predicted"/>
<dbReference type="STRING" id="1118202.SAMN05443429_104169"/>
<protein>
    <submittedName>
        <fullName evidence="2">Uncharacterized protein</fullName>
    </submittedName>
</protein>
<evidence type="ECO:0000313" key="2">
    <source>
        <dbReference type="EMBL" id="SHI78821.1"/>
    </source>
</evidence>
<evidence type="ECO:0000313" key="3">
    <source>
        <dbReference type="Proteomes" id="UP000184335"/>
    </source>
</evidence>
<keyword evidence="3" id="KW-1185">Reference proteome</keyword>
<dbReference type="AlphaFoldDB" id="A0A1M6E047"/>
<reference evidence="2 3" key="1">
    <citation type="submission" date="2016-11" db="EMBL/GenBank/DDBJ databases">
        <authorList>
            <person name="Jaros S."/>
            <person name="Januszkiewicz K."/>
            <person name="Wedrychowicz H."/>
        </authorList>
    </citation>
    <scope>NUCLEOTIDE SEQUENCE [LARGE SCALE GENOMIC DNA]</scope>
    <source>
        <strain evidence="2 3">DSM 25479</strain>
    </source>
</reference>
<name>A0A1M6E047_9FLAO</name>
<sequence>MERKNQKQKFQELVKKMETLKEDAKGQIKGGFSKSTSLTKSRDIHKYL</sequence>
<evidence type="ECO:0000256" key="1">
    <source>
        <dbReference type="SAM" id="MobiDB-lite"/>
    </source>
</evidence>
<gene>
    <name evidence="2" type="ORF">SAMN05443429_104169</name>
</gene>
<accession>A0A1M6E047</accession>
<dbReference type="EMBL" id="FQYI01000004">
    <property type="protein sequence ID" value="SHI78821.1"/>
    <property type="molecule type" value="Genomic_DNA"/>
</dbReference>
<organism evidence="2 3">
    <name type="scientific">Cruoricaptor ignavus</name>
    <dbReference type="NCBI Taxonomy" id="1118202"/>
    <lineage>
        <taxon>Bacteria</taxon>
        <taxon>Pseudomonadati</taxon>
        <taxon>Bacteroidota</taxon>
        <taxon>Flavobacteriia</taxon>
        <taxon>Flavobacteriales</taxon>
        <taxon>Weeksellaceae</taxon>
        <taxon>Cruoricaptor</taxon>
    </lineage>
</organism>
<dbReference type="Proteomes" id="UP000184335">
    <property type="component" value="Unassembled WGS sequence"/>
</dbReference>